<dbReference type="EMBL" id="DS113302">
    <property type="protein sequence ID" value="EAY12413.1"/>
    <property type="molecule type" value="Genomic_DNA"/>
</dbReference>
<keyword evidence="3" id="KW-1185">Reference proteome</keyword>
<dbReference type="PANTHER" id="PTHR48437">
    <property type="entry name" value="INITIATOR BINDING DOMAIN-CONTAINING PROTEIN"/>
    <property type="match status" value="1"/>
</dbReference>
<dbReference type="OrthoDB" id="529273at2759"/>
<dbReference type="Proteomes" id="UP000001542">
    <property type="component" value="Unassembled WGS sequence"/>
</dbReference>
<evidence type="ECO:0000256" key="1">
    <source>
        <dbReference type="SAM" id="Phobius"/>
    </source>
</evidence>
<dbReference type="InParanoid" id="A2E4J1"/>
<proteinExistence type="predicted"/>
<protein>
    <submittedName>
        <fullName evidence="2">Uncharacterized protein</fullName>
    </submittedName>
</protein>
<dbReference type="PANTHER" id="PTHR48437:SF1">
    <property type="entry name" value="INITIATOR BINDING DOMAIN-CONTAINING PROTEIN"/>
    <property type="match status" value="1"/>
</dbReference>
<organism evidence="2 3">
    <name type="scientific">Trichomonas vaginalis (strain ATCC PRA-98 / G3)</name>
    <dbReference type="NCBI Taxonomy" id="412133"/>
    <lineage>
        <taxon>Eukaryota</taxon>
        <taxon>Metamonada</taxon>
        <taxon>Parabasalia</taxon>
        <taxon>Trichomonadida</taxon>
        <taxon>Trichomonadidae</taxon>
        <taxon>Trichomonas</taxon>
    </lineage>
</organism>
<dbReference type="VEuPathDB" id="TrichDB:TVAGG3_1050490"/>
<dbReference type="GO" id="GO:0016757">
    <property type="term" value="F:glycosyltransferase activity"/>
    <property type="evidence" value="ECO:0007669"/>
    <property type="project" value="InterPro"/>
</dbReference>
<evidence type="ECO:0000313" key="3">
    <source>
        <dbReference type="Proteomes" id="UP000001542"/>
    </source>
</evidence>
<reference evidence="2" key="2">
    <citation type="journal article" date="2007" name="Science">
        <title>Draft genome sequence of the sexually transmitted pathogen Trichomonas vaginalis.</title>
        <authorList>
            <person name="Carlton J.M."/>
            <person name="Hirt R.P."/>
            <person name="Silva J.C."/>
            <person name="Delcher A.L."/>
            <person name="Schatz M."/>
            <person name="Zhao Q."/>
            <person name="Wortman J.R."/>
            <person name="Bidwell S.L."/>
            <person name="Alsmark U.C.M."/>
            <person name="Besteiro S."/>
            <person name="Sicheritz-Ponten T."/>
            <person name="Noel C.J."/>
            <person name="Dacks J.B."/>
            <person name="Foster P.G."/>
            <person name="Simillion C."/>
            <person name="Van de Peer Y."/>
            <person name="Miranda-Saavedra D."/>
            <person name="Barton G.J."/>
            <person name="Westrop G.D."/>
            <person name="Mueller S."/>
            <person name="Dessi D."/>
            <person name="Fiori P.L."/>
            <person name="Ren Q."/>
            <person name="Paulsen I."/>
            <person name="Zhang H."/>
            <person name="Bastida-Corcuera F.D."/>
            <person name="Simoes-Barbosa A."/>
            <person name="Brown M.T."/>
            <person name="Hayes R.D."/>
            <person name="Mukherjee M."/>
            <person name="Okumura C.Y."/>
            <person name="Schneider R."/>
            <person name="Smith A.J."/>
            <person name="Vanacova S."/>
            <person name="Villalvazo M."/>
            <person name="Haas B.J."/>
            <person name="Pertea M."/>
            <person name="Feldblyum T.V."/>
            <person name="Utterback T.R."/>
            <person name="Shu C.L."/>
            <person name="Osoegawa K."/>
            <person name="de Jong P.J."/>
            <person name="Hrdy I."/>
            <person name="Horvathova L."/>
            <person name="Zubacova Z."/>
            <person name="Dolezal P."/>
            <person name="Malik S.B."/>
            <person name="Logsdon J.M. Jr."/>
            <person name="Henze K."/>
            <person name="Gupta A."/>
            <person name="Wang C.C."/>
            <person name="Dunne R.L."/>
            <person name="Upcroft J.A."/>
            <person name="Upcroft P."/>
            <person name="White O."/>
            <person name="Salzberg S.L."/>
            <person name="Tang P."/>
            <person name="Chiu C.-H."/>
            <person name="Lee Y.-S."/>
            <person name="Embley T.M."/>
            <person name="Coombs G.H."/>
            <person name="Mottram J.C."/>
            <person name="Tachezy J."/>
            <person name="Fraser-Liggett C.M."/>
            <person name="Johnson P.J."/>
        </authorList>
    </citation>
    <scope>NUCLEOTIDE SEQUENCE [LARGE SCALE GENOMIC DNA]</scope>
    <source>
        <strain evidence="2">G3</strain>
    </source>
</reference>
<name>A2E4J1_TRIV3</name>
<gene>
    <name evidence="2" type="ORF">TVAG_445250</name>
</gene>
<dbReference type="VEuPathDB" id="TrichDB:TVAG_445250"/>
<keyword evidence="1" id="KW-1133">Transmembrane helix</keyword>
<dbReference type="SMR" id="A2E4J1"/>
<keyword evidence="1" id="KW-0472">Membrane</keyword>
<keyword evidence="1" id="KW-0812">Transmembrane</keyword>
<dbReference type="InterPro" id="IPR007657">
    <property type="entry name" value="Glycosyltransferase_61"/>
</dbReference>
<dbReference type="RefSeq" id="XP_001324636.1">
    <property type="nucleotide sequence ID" value="XM_001324601.1"/>
</dbReference>
<dbReference type="AlphaFoldDB" id="A2E4J1"/>
<accession>A2E4J1</accession>
<reference evidence="2" key="1">
    <citation type="submission" date="2006-10" db="EMBL/GenBank/DDBJ databases">
        <authorList>
            <person name="Amadeo P."/>
            <person name="Zhao Q."/>
            <person name="Wortman J."/>
            <person name="Fraser-Liggett C."/>
            <person name="Carlton J."/>
        </authorList>
    </citation>
    <scope>NUCLEOTIDE SEQUENCE</scope>
    <source>
        <strain evidence="2">G3</strain>
    </source>
</reference>
<sequence>MQWSGCEENLVSPPVFCYHKMIKLHKRVSFFKRHKIHLIIFAAILSSILLAFISYYESKFPTNIRGFHPCYSIKSIQSQNNTIKISYHENIPIKFYPYLKDYYGFETYAFDQLLIFPNYATNQDYLGEDKLFLSIDLPFIQDYDGKLYCKTPDFNQKPSLLHLKSNIPESENDFDVKLSKIEFSKSNYSQAKCFGSSFETRYCEFRNTALLNGFLVFFSKAKYNFPHPFMTIDGRSPPFSSVSAALDQEPVVLNSSVQEFNENFEIIEKDSILISLFNDSTSLWNTLTSLSLPFISSYETLKITKDILIFIRNAESSNEIVSVLSDNKIRHLQKYPKEKYLFKRLIVGYPTFEEDPSYSRNPDEENRVVFNFNRSFIDKFKNQIFEKYKIPKPDRKDGLLDIVLLNSSNNNSSILNLDDIEQYIRTSCDFCNLHRVDFKNLDLTQRINLSISSNIFIGAESDEIANSFWMISEEKKKKPVIIELQPFGMTCSRIAKEISKFCDFEYFNLQGVKLEALNISSSKAAQLNSCQNNAELCYTNNCYKLLYQQDIKVEISEFAAVFDQIIKEFYDNSIEY</sequence>
<dbReference type="KEGG" id="tva:4770378"/>
<feature type="transmembrane region" description="Helical" evidence="1">
    <location>
        <begin position="36"/>
        <end position="56"/>
    </location>
</feature>
<evidence type="ECO:0000313" key="2">
    <source>
        <dbReference type="EMBL" id="EAY12413.1"/>
    </source>
</evidence>